<dbReference type="SUPFAM" id="SSF81382">
    <property type="entry name" value="Skp1 dimerisation domain-like"/>
    <property type="match status" value="1"/>
</dbReference>
<dbReference type="PIRSF" id="PIRSF028729">
    <property type="entry name" value="E3_ubiquit_lig_SCF_Skp"/>
    <property type="match status" value="1"/>
</dbReference>
<dbReference type="AlphaFoldDB" id="A0A811KT33"/>
<dbReference type="PANTHER" id="PTHR11165">
    <property type="entry name" value="SKP1"/>
    <property type="match status" value="1"/>
</dbReference>
<sequence length="168" mass="19807">MSREHQHDIIVVTNDQQRFNVPVNVMKQSKVFDTMFTNNFAEFAESREFHVDRIDGKVFEKVLEWCVEHKGQSDPQIEVDPHTRERKWFSYTEFEKKFLDQPVEELEQIIMAASYLDISSLYLYSCQAVAAKLKGRTPEEIRALLGLPDDLTEEEKHNIRQKNVWTGE</sequence>
<dbReference type="Proteomes" id="UP000614601">
    <property type="component" value="Unassembled WGS sequence"/>
</dbReference>
<organism evidence="6 7">
    <name type="scientific">Bursaphelenchus okinawaensis</name>
    <dbReference type="NCBI Taxonomy" id="465554"/>
    <lineage>
        <taxon>Eukaryota</taxon>
        <taxon>Metazoa</taxon>
        <taxon>Ecdysozoa</taxon>
        <taxon>Nematoda</taxon>
        <taxon>Chromadorea</taxon>
        <taxon>Rhabditida</taxon>
        <taxon>Tylenchina</taxon>
        <taxon>Tylenchomorpha</taxon>
        <taxon>Aphelenchoidea</taxon>
        <taxon>Aphelenchoididae</taxon>
        <taxon>Bursaphelenchus</taxon>
    </lineage>
</organism>
<gene>
    <name evidence="6" type="ORF">BOKJ2_LOCUS8111</name>
</gene>
<dbReference type="InterPro" id="IPR016897">
    <property type="entry name" value="SKP1"/>
</dbReference>
<comment type="function">
    <text evidence="3">Probable essential component of SCF (SKP1-CUL1-F-box protein) E3 ubiquitin-protein ligase complexes, which mediate the ubiquitination and subsequent proteasomal degradation of target proteins. Regulates cell proliferation during embryonic and larval development.</text>
</comment>
<name>A0A811KT33_9BILA</name>
<keyword evidence="2 3" id="KW-0833">Ubl conjugation pathway</keyword>
<dbReference type="GO" id="GO:0016567">
    <property type="term" value="P:protein ubiquitination"/>
    <property type="evidence" value="ECO:0007669"/>
    <property type="project" value="UniProtKB-UniPathway"/>
</dbReference>
<keyword evidence="7" id="KW-1185">Reference proteome</keyword>
<comment type="pathway">
    <text evidence="3">Protein modification; protein ubiquitination.</text>
</comment>
<reference evidence="6" key="1">
    <citation type="submission" date="2020-09" db="EMBL/GenBank/DDBJ databases">
        <authorList>
            <person name="Kikuchi T."/>
        </authorList>
    </citation>
    <scope>NUCLEOTIDE SEQUENCE</scope>
    <source>
        <strain evidence="6">SH1</strain>
    </source>
</reference>
<feature type="domain" description="SKP1 component dimerisation" evidence="4">
    <location>
        <begin position="120"/>
        <end position="165"/>
    </location>
</feature>
<accession>A0A811KT33</accession>
<dbReference type="SUPFAM" id="SSF54695">
    <property type="entry name" value="POZ domain"/>
    <property type="match status" value="1"/>
</dbReference>
<dbReference type="SMART" id="SM00512">
    <property type="entry name" value="Skp1"/>
    <property type="match status" value="1"/>
</dbReference>
<dbReference type="Gene3D" id="3.30.710.10">
    <property type="entry name" value="Potassium Channel Kv1.1, Chain A"/>
    <property type="match status" value="1"/>
</dbReference>
<comment type="similarity">
    <text evidence="1 3">Belongs to the SKP1 family.</text>
</comment>
<dbReference type="Pfam" id="PF03931">
    <property type="entry name" value="Skp1_POZ"/>
    <property type="match status" value="1"/>
</dbReference>
<evidence type="ECO:0000256" key="2">
    <source>
        <dbReference type="ARBA" id="ARBA00022786"/>
    </source>
</evidence>
<dbReference type="Pfam" id="PF01466">
    <property type="entry name" value="Skp1"/>
    <property type="match status" value="1"/>
</dbReference>
<evidence type="ECO:0000259" key="5">
    <source>
        <dbReference type="Pfam" id="PF03931"/>
    </source>
</evidence>
<evidence type="ECO:0000313" key="6">
    <source>
        <dbReference type="EMBL" id="CAD5218901.1"/>
    </source>
</evidence>
<dbReference type="InterPro" id="IPR016072">
    <property type="entry name" value="Skp1_comp_dimer"/>
</dbReference>
<dbReference type="GO" id="GO:0006511">
    <property type="term" value="P:ubiquitin-dependent protein catabolic process"/>
    <property type="evidence" value="ECO:0007669"/>
    <property type="project" value="InterPro"/>
</dbReference>
<dbReference type="InterPro" id="IPR011333">
    <property type="entry name" value="SKP1/BTB/POZ_sf"/>
</dbReference>
<dbReference type="EMBL" id="CAJFDH010000004">
    <property type="protein sequence ID" value="CAD5218901.1"/>
    <property type="molecule type" value="Genomic_DNA"/>
</dbReference>
<evidence type="ECO:0000256" key="3">
    <source>
        <dbReference type="PIRNR" id="PIRNR028729"/>
    </source>
</evidence>
<evidence type="ECO:0000256" key="1">
    <source>
        <dbReference type="ARBA" id="ARBA00009993"/>
    </source>
</evidence>
<dbReference type="UniPathway" id="UPA00143"/>
<dbReference type="EMBL" id="CAJFCW020000004">
    <property type="protein sequence ID" value="CAG9112088.1"/>
    <property type="molecule type" value="Genomic_DNA"/>
</dbReference>
<dbReference type="InterPro" id="IPR016073">
    <property type="entry name" value="Skp1_comp_POZ"/>
</dbReference>
<evidence type="ECO:0000313" key="7">
    <source>
        <dbReference type="Proteomes" id="UP000614601"/>
    </source>
</evidence>
<dbReference type="Proteomes" id="UP000783686">
    <property type="component" value="Unassembled WGS sequence"/>
</dbReference>
<proteinExistence type="inferred from homology"/>
<protein>
    <recommendedName>
        <fullName evidence="3">Skp1-related protein</fullName>
    </recommendedName>
</protein>
<dbReference type="InterPro" id="IPR036296">
    <property type="entry name" value="SKP1-like_dim_sf"/>
</dbReference>
<comment type="caution">
    <text evidence="6">The sequence shown here is derived from an EMBL/GenBank/DDBJ whole genome shotgun (WGS) entry which is preliminary data.</text>
</comment>
<evidence type="ECO:0000259" key="4">
    <source>
        <dbReference type="Pfam" id="PF01466"/>
    </source>
</evidence>
<dbReference type="OrthoDB" id="5788891at2759"/>
<feature type="domain" description="SKP1 component POZ" evidence="5">
    <location>
        <begin position="9"/>
        <end position="70"/>
    </location>
</feature>
<dbReference type="InterPro" id="IPR001232">
    <property type="entry name" value="SKP1-like"/>
</dbReference>